<dbReference type="EMBL" id="JAERWK010000005">
    <property type="protein sequence ID" value="MBM9466416.1"/>
    <property type="molecule type" value="Genomic_DNA"/>
</dbReference>
<gene>
    <name evidence="3" type="ORF">JL106_03870</name>
</gene>
<dbReference type="InterPro" id="IPR039422">
    <property type="entry name" value="MarR/SlyA-like"/>
</dbReference>
<dbReference type="AlphaFoldDB" id="A0A938YB93"/>
<proteinExistence type="predicted"/>
<feature type="domain" description="HTH marR-type" evidence="2">
    <location>
        <begin position="7"/>
        <end position="141"/>
    </location>
</feature>
<dbReference type="SUPFAM" id="SSF46785">
    <property type="entry name" value="Winged helix' DNA-binding domain"/>
    <property type="match status" value="1"/>
</dbReference>
<dbReference type="Gene3D" id="1.10.10.10">
    <property type="entry name" value="Winged helix-like DNA-binding domain superfamily/Winged helix DNA-binding domain"/>
    <property type="match status" value="1"/>
</dbReference>
<evidence type="ECO:0000259" key="2">
    <source>
        <dbReference type="PROSITE" id="PS50995"/>
    </source>
</evidence>
<dbReference type="GO" id="GO:0006950">
    <property type="term" value="P:response to stress"/>
    <property type="evidence" value="ECO:0007669"/>
    <property type="project" value="TreeGrafter"/>
</dbReference>
<reference evidence="3" key="1">
    <citation type="submission" date="2021-01" db="EMBL/GenBank/DDBJ databases">
        <title>YIM 132084 draft genome.</title>
        <authorList>
            <person name="An D."/>
        </authorList>
    </citation>
    <scope>NUCLEOTIDE SEQUENCE</scope>
    <source>
        <strain evidence="3">YIM 132084</strain>
    </source>
</reference>
<dbReference type="InterPro" id="IPR036388">
    <property type="entry name" value="WH-like_DNA-bd_sf"/>
</dbReference>
<evidence type="ECO:0000313" key="3">
    <source>
        <dbReference type="EMBL" id="MBM9466416.1"/>
    </source>
</evidence>
<comment type="subcellular location">
    <subcellularLocation>
        <location evidence="1">Cytoplasm</location>
    </subcellularLocation>
</comment>
<dbReference type="InterPro" id="IPR011991">
    <property type="entry name" value="ArsR-like_HTH"/>
</dbReference>
<protein>
    <submittedName>
        <fullName evidence="3">MarR family transcriptional regulator</fullName>
    </submittedName>
</protein>
<dbReference type="InterPro" id="IPR000835">
    <property type="entry name" value="HTH_MarR-typ"/>
</dbReference>
<accession>A0A938YB93</accession>
<dbReference type="Proteomes" id="UP000663792">
    <property type="component" value="Unassembled WGS sequence"/>
</dbReference>
<dbReference type="InterPro" id="IPR036390">
    <property type="entry name" value="WH_DNA-bd_sf"/>
</dbReference>
<dbReference type="PROSITE" id="PS50995">
    <property type="entry name" value="HTH_MARR_2"/>
    <property type="match status" value="1"/>
</dbReference>
<sequence>MSDALLDHQLCVAVYRAAHAFTGAYRSMLQPHGLTYPQYVLLMALWDRSPQTVSDLGGVLDLDSGTLSPLLRRLQDAGLVIRSRSARDGRVVEVALTEQGRAMRAETEHVRREIVACTRLTVDDGMALLSGLHSLTHNLRRSPEPASA</sequence>
<dbReference type="CDD" id="cd00090">
    <property type="entry name" value="HTH_ARSR"/>
    <property type="match status" value="1"/>
</dbReference>
<dbReference type="GO" id="GO:0003700">
    <property type="term" value="F:DNA-binding transcription factor activity"/>
    <property type="evidence" value="ECO:0007669"/>
    <property type="project" value="InterPro"/>
</dbReference>
<name>A0A938YB93_9ACTN</name>
<evidence type="ECO:0000313" key="4">
    <source>
        <dbReference type="Proteomes" id="UP000663792"/>
    </source>
</evidence>
<dbReference type="RefSeq" id="WP_205259350.1">
    <property type="nucleotide sequence ID" value="NZ_JAERWK010000005.1"/>
</dbReference>
<dbReference type="PANTHER" id="PTHR33164:SF5">
    <property type="entry name" value="ORGANIC HYDROPEROXIDE RESISTANCE TRANSCRIPTIONAL REGULATOR"/>
    <property type="match status" value="1"/>
</dbReference>
<keyword evidence="4" id="KW-1185">Reference proteome</keyword>
<organism evidence="3 4">
    <name type="scientific">Nakamurella leprariae</name>
    <dbReference type="NCBI Taxonomy" id="2803911"/>
    <lineage>
        <taxon>Bacteria</taxon>
        <taxon>Bacillati</taxon>
        <taxon>Actinomycetota</taxon>
        <taxon>Actinomycetes</taxon>
        <taxon>Nakamurellales</taxon>
        <taxon>Nakamurellaceae</taxon>
        <taxon>Nakamurella</taxon>
    </lineage>
</organism>
<dbReference type="SMART" id="SM00347">
    <property type="entry name" value="HTH_MARR"/>
    <property type="match status" value="1"/>
</dbReference>
<comment type="caution">
    <text evidence="3">The sequence shown here is derived from an EMBL/GenBank/DDBJ whole genome shotgun (WGS) entry which is preliminary data.</text>
</comment>
<dbReference type="PANTHER" id="PTHR33164">
    <property type="entry name" value="TRANSCRIPTIONAL REGULATOR, MARR FAMILY"/>
    <property type="match status" value="1"/>
</dbReference>
<evidence type="ECO:0000256" key="1">
    <source>
        <dbReference type="ARBA" id="ARBA00004496"/>
    </source>
</evidence>
<dbReference type="GO" id="GO:0005737">
    <property type="term" value="C:cytoplasm"/>
    <property type="evidence" value="ECO:0007669"/>
    <property type="project" value="UniProtKB-SubCell"/>
</dbReference>
<dbReference type="Pfam" id="PF01047">
    <property type="entry name" value="MarR"/>
    <property type="match status" value="1"/>
</dbReference>